<proteinExistence type="predicted"/>
<dbReference type="InterPro" id="IPR006680">
    <property type="entry name" value="Amidohydro-rel"/>
</dbReference>
<dbReference type="EMBL" id="UGMD01000002">
    <property type="protein sequence ID" value="STU83696.1"/>
    <property type="molecule type" value="Genomic_DNA"/>
</dbReference>
<dbReference type="EMBL" id="UAWQ01000020">
    <property type="protein sequence ID" value="SQC57420.1"/>
    <property type="molecule type" value="Genomic_DNA"/>
</dbReference>
<evidence type="ECO:0000313" key="4">
    <source>
        <dbReference type="EMBL" id="STU83696.1"/>
    </source>
</evidence>
<reference evidence="5 6" key="1">
    <citation type="submission" date="2018-06" db="EMBL/GenBank/DDBJ databases">
        <authorList>
            <consortium name="Pathogen Informatics"/>
            <person name="Doyle S."/>
        </authorList>
    </citation>
    <scope>NUCLEOTIDE SEQUENCE [LARGE SCALE GENOMIC DNA]</scope>
    <source>
        <strain evidence="3 7">NCTC13443</strain>
        <strain evidence="2 5">NCTC13465</strain>
        <strain evidence="4 6">NCTC204</strain>
    </source>
</reference>
<protein>
    <submittedName>
        <fullName evidence="2">2-amino-3-carboxymuconate-6-semialdehyde decarboxylase</fullName>
    </submittedName>
</protein>
<evidence type="ECO:0000259" key="1">
    <source>
        <dbReference type="Pfam" id="PF04909"/>
    </source>
</evidence>
<evidence type="ECO:0000313" key="6">
    <source>
        <dbReference type="Proteomes" id="UP000255192"/>
    </source>
</evidence>
<evidence type="ECO:0000313" key="2">
    <source>
        <dbReference type="EMBL" id="SQC57420.1"/>
    </source>
</evidence>
<dbReference type="Gene3D" id="3.20.20.140">
    <property type="entry name" value="Metal-dependent hydrolases"/>
    <property type="match status" value="1"/>
</dbReference>
<organism evidence="2 5">
    <name type="scientific">Klebsiella pneumoniae</name>
    <dbReference type="NCBI Taxonomy" id="573"/>
    <lineage>
        <taxon>Bacteria</taxon>
        <taxon>Pseudomonadati</taxon>
        <taxon>Pseudomonadota</taxon>
        <taxon>Gammaproteobacteria</taxon>
        <taxon>Enterobacterales</taxon>
        <taxon>Enterobacteriaceae</taxon>
        <taxon>Klebsiella/Raoultella group</taxon>
        <taxon>Klebsiella</taxon>
        <taxon>Klebsiella pneumoniae complex</taxon>
    </lineage>
</organism>
<evidence type="ECO:0000313" key="7">
    <source>
        <dbReference type="Proteomes" id="UP000255518"/>
    </source>
</evidence>
<dbReference type="InterPro" id="IPR032466">
    <property type="entry name" value="Metal_Hydrolase"/>
</dbReference>
<accession>A0A2X3I985</accession>
<dbReference type="Pfam" id="PF04909">
    <property type="entry name" value="Amidohydro_2"/>
    <property type="match status" value="1"/>
</dbReference>
<dbReference type="EMBL" id="UGKT01000001">
    <property type="protein sequence ID" value="STT00514.1"/>
    <property type="molecule type" value="Genomic_DNA"/>
</dbReference>
<evidence type="ECO:0000313" key="3">
    <source>
        <dbReference type="EMBL" id="STT00514.1"/>
    </source>
</evidence>
<dbReference type="Proteomes" id="UP000251721">
    <property type="component" value="Unassembled WGS sequence"/>
</dbReference>
<evidence type="ECO:0000313" key="5">
    <source>
        <dbReference type="Proteomes" id="UP000251721"/>
    </source>
</evidence>
<name>A0A2X3I985_KLEPN</name>
<dbReference type="Proteomes" id="UP000255518">
    <property type="component" value="Unassembled WGS sequence"/>
</dbReference>
<dbReference type="GO" id="GO:0016787">
    <property type="term" value="F:hydrolase activity"/>
    <property type="evidence" value="ECO:0007669"/>
    <property type="project" value="InterPro"/>
</dbReference>
<dbReference type="SUPFAM" id="SSF51556">
    <property type="entry name" value="Metallo-dependent hydrolases"/>
    <property type="match status" value="1"/>
</dbReference>
<gene>
    <name evidence="3" type="ORF">NCTC13443_00782</name>
    <name evidence="2" type="ORF">NCTC13465_05377</name>
    <name evidence="4" type="ORF">NCTC204_01724</name>
</gene>
<feature type="domain" description="Amidohydrolase-related" evidence="1">
    <location>
        <begin position="15"/>
        <end position="74"/>
    </location>
</feature>
<dbReference type="AlphaFoldDB" id="A0A2X3I985"/>
<dbReference type="Proteomes" id="UP000255192">
    <property type="component" value="Unassembled WGS sequence"/>
</dbReference>
<sequence length="76" mass="8762">MHYLQNNFIVTTSGHFNTHSLNNAIEVMGADRVMFSVDYPYEDIHQACDWFDPLELEAGLKEKIAWGNASRVFNIK</sequence>